<dbReference type="AlphaFoldDB" id="R7Q5Q4"/>
<name>R7Q5Q4_CHOCR</name>
<dbReference type="GeneID" id="17321395"/>
<accession>R7Q5Q4</accession>
<reference evidence="2" key="1">
    <citation type="journal article" date="2013" name="Proc. Natl. Acad. Sci. U.S.A.">
        <title>Genome structure and metabolic features in the red seaweed Chondrus crispus shed light on evolution of the Archaeplastida.</title>
        <authorList>
            <person name="Collen J."/>
            <person name="Porcel B."/>
            <person name="Carre W."/>
            <person name="Ball S.G."/>
            <person name="Chaparro C."/>
            <person name="Tonon T."/>
            <person name="Barbeyron T."/>
            <person name="Michel G."/>
            <person name="Noel B."/>
            <person name="Valentin K."/>
            <person name="Elias M."/>
            <person name="Artiguenave F."/>
            <person name="Arun A."/>
            <person name="Aury J.M."/>
            <person name="Barbosa-Neto J.F."/>
            <person name="Bothwell J.H."/>
            <person name="Bouget F.Y."/>
            <person name="Brillet L."/>
            <person name="Cabello-Hurtado F."/>
            <person name="Capella-Gutierrez S."/>
            <person name="Charrier B."/>
            <person name="Cladiere L."/>
            <person name="Cock J.M."/>
            <person name="Coelho S.M."/>
            <person name="Colleoni C."/>
            <person name="Czjzek M."/>
            <person name="Da Silva C."/>
            <person name="Delage L."/>
            <person name="Denoeud F."/>
            <person name="Deschamps P."/>
            <person name="Dittami S.M."/>
            <person name="Gabaldon T."/>
            <person name="Gachon C.M."/>
            <person name="Groisillier A."/>
            <person name="Herve C."/>
            <person name="Jabbari K."/>
            <person name="Katinka M."/>
            <person name="Kloareg B."/>
            <person name="Kowalczyk N."/>
            <person name="Labadie K."/>
            <person name="Leblanc C."/>
            <person name="Lopez P.J."/>
            <person name="McLachlan D.H."/>
            <person name="Meslet-Cladiere L."/>
            <person name="Moustafa A."/>
            <person name="Nehr Z."/>
            <person name="Nyvall Collen P."/>
            <person name="Panaud O."/>
            <person name="Partensky F."/>
            <person name="Poulain J."/>
            <person name="Rensing S.A."/>
            <person name="Rousvoal S."/>
            <person name="Samson G."/>
            <person name="Symeonidi A."/>
            <person name="Weissenbach J."/>
            <person name="Zambounis A."/>
            <person name="Wincker P."/>
            <person name="Boyen C."/>
        </authorList>
    </citation>
    <scope>NUCLEOTIDE SEQUENCE [LARGE SCALE GENOMIC DNA]</scope>
    <source>
        <strain evidence="2">cv. Stackhouse</strain>
    </source>
</reference>
<evidence type="ECO:0000313" key="2">
    <source>
        <dbReference type="Proteomes" id="UP000012073"/>
    </source>
</evidence>
<evidence type="ECO:0000313" key="1">
    <source>
        <dbReference type="EMBL" id="CDF33862.1"/>
    </source>
</evidence>
<organism evidence="1 2">
    <name type="scientific">Chondrus crispus</name>
    <name type="common">Carrageen Irish moss</name>
    <name type="synonym">Polymorpha crispa</name>
    <dbReference type="NCBI Taxonomy" id="2769"/>
    <lineage>
        <taxon>Eukaryota</taxon>
        <taxon>Rhodophyta</taxon>
        <taxon>Florideophyceae</taxon>
        <taxon>Rhodymeniophycidae</taxon>
        <taxon>Gigartinales</taxon>
        <taxon>Gigartinaceae</taxon>
        <taxon>Chondrus</taxon>
    </lineage>
</organism>
<proteinExistence type="predicted"/>
<dbReference type="RefSeq" id="XP_005713681.1">
    <property type="nucleotide sequence ID" value="XM_005713624.1"/>
</dbReference>
<dbReference type="EMBL" id="HG001660">
    <property type="protein sequence ID" value="CDF33862.1"/>
    <property type="molecule type" value="Genomic_DNA"/>
</dbReference>
<dbReference type="Gramene" id="CDF33862">
    <property type="protein sequence ID" value="CDF33862"/>
    <property type="gene ID" value="CHC_T00002445001"/>
</dbReference>
<sequence>MCRLDYLATAASTKGGTAPSRRYSFHISQHLKKRRETNIVLLSPGIAICLKCTTESAYRLCAAQALQAMCSATLPHCAAARGLEVVVHHVRSPCTLRFARRSASSLGRNQPLMLTKAVARSRSRSLSWKRS</sequence>
<dbReference type="KEGG" id="ccp:CHC_T00002445001"/>
<gene>
    <name evidence="1" type="ORF">CHC_T00002445001</name>
</gene>
<protein>
    <submittedName>
        <fullName evidence="1">Uncharacterized protein</fullName>
    </submittedName>
</protein>
<keyword evidence="2" id="KW-1185">Reference proteome</keyword>
<dbReference type="Proteomes" id="UP000012073">
    <property type="component" value="Unassembled WGS sequence"/>
</dbReference>